<accession>A0A2W7TSH9</accession>
<dbReference type="AlphaFoldDB" id="A0A2W7TSH9"/>
<keyword evidence="2" id="KW-1185">Reference proteome</keyword>
<sequence>MKKTITICWTIINLFIFSYTNAQSKKVSYLGQTDWEVVAKAVKKKFIYESSKLKKFDSSYQINKNKYYTFNNLSEENVCLQLLSYEQDFSNYDTLFISNYIILLSIYKNEVTGHGVKYIETVNFLLTVSCEESFSQIDLNHYLLAHKQQLKYCFYNNLNCWRNFKSFKRKLNLDKLEPLRLL</sequence>
<dbReference type="Proteomes" id="UP000249720">
    <property type="component" value="Unassembled WGS sequence"/>
</dbReference>
<organism evidence="1 2">
    <name type="scientific">Hydrotalea sandarakina</name>
    <dbReference type="NCBI Taxonomy" id="1004304"/>
    <lineage>
        <taxon>Bacteria</taxon>
        <taxon>Pseudomonadati</taxon>
        <taxon>Bacteroidota</taxon>
        <taxon>Chitinophagia</taxon>
        <taxon>Chitinophagales</taxon>
        <taxon>Chitinophagaceae</taxon>
        <taxon>Hydrotalea</taxon>
    </lineage>
</organism>
<evidence type="ECO:0000313" key="1">
    <source>
        <dbReference type="EMBL" id="PZX66072.1"/>
    </source>
</evidence>
<comment type="caution">
    <text evidence="1">The sequence shown here is derived from an EMBL/GenBank/DDBJ whole genome shotgun (WGS) entry which is preliminary data.</text>
</comment>
<dbReference type="RefSeq" id="WP_111293498.1">
    <property type="nucleotide sequence ID" value="NZ_QKZV01000001.1"/>
</dbReference>
<evidence type="ECO:0000313" key="2">
    <source>
        <dbReference type="Proteomes" id="UP000249720"/>
    </source>
</evidence>
<reference evidence="1 2" key="1">
    <citation type="submission" date="2018-06" db="EMBL/GenBank/DDBJ databases">
        <title>Genomic Encyclopedia of Archaeal and Bacterial Type Strains, Phase II (KMG-II): from individual species to whole genera.</title>
        <authorList>
            <person name="Goeker M."/>
        </authorList>
    </citation>
    <scope>NUCLEOTIDE SEQUENCE [LARGE SCALE GENOMIC DNA]</scope>
    <source>
        <strain evidence="1 2">DSM 23241</strain>
    </source>
</reference>
<proteinExistence type="predicted"/>
<dbReference type="EMBL" id="QKZV01000001">
    <property type="protein sequence ID" value="PZX66072.1"/>
    <property type="molecule type" value="Genomic_DNA"/>
</dbReference>
<protein>
    <submittedName>
        <fullName evidence="1">Uncharacterized protein</fullName>
    </submittedName>
</protein>
<name>A0A2W7TSH9_9BACT</name>
<gene>
    <name evidence="1" type="ORF">LX80_00572</name>
</gene>